<gene>
    <name evidence="2" type="ORF">S101395_01166</name>
</gene>
<evidence type="ECO:0000313" key="2">
    <source>
        <dbReference type="EMBL" id="ASB87702.1"/>
    </source>
</evidence>
<sequence>MAGVAIEDVIEEARRFLSENYNMELRIPIRRNNRLKRTLGQFIRMDDKSDCIEISGILLDYGGKTAVFDTLRHELIHYALFELGKPHRDGDPAFENELRKHNVNPTNTSEVYGPIVRFNCAKCGRSEFTTTKKVSVTPHRYRTKCCKAALINVRNDVIYGE</sequence>
<dbReference type="EMBL" id="CP021920">
    <property type="protein sequence ID" value="ASB87702.1"/>
    <property type="molecule type" value="Genomic_DNA"/>
</dbReference>
<feature type="domain" description="SprT-like" evidence="1">
    <location>
        <begin position="4"/>
        <end position="153"/>
    </location>
</feature>
<keyword evidence="3" id="KW-1185">Reference proteome</keyword>
<dbReference type="SMART" id="SM00731">
    <property type="entry name" value="SprT"/>
    <property type="match status" value="1"/>
</dbReference>
<organism evidence="2 3">
    <name type="scientific">Bacillus sonorensis</name>
    <dbReference type="NCBI Taxonomy" id="119858"/>
    <lineage>
        <taxon>Bacteria</taxon>
        <taxon>Bacillati</taxon>
        <taxon>Bacillota</taxon>
        <taxon>Bacilli</taxon>
        <taxon>Bacillales</taxon>
        <taxon>Bacillaceae</taxon>
        <taxon>Bacillus</taxon>
    </lineage>
</organism>
<protein>
    <recommendedName>
        <fullName evidence="1">SprT-like domain-containing protein</fullName>
    </recommendedName>
</protein>
<evidence type="ECO:0000259" key="1">
    <source>
        <dbReference type="SMART" id="SM00731"/>
    </source>
</evidence>
<proteinExistence type="predicted"/>
<evidence type="ECO:0000313" key="3">
    <source>
        <dbReference type="Proteomes" id="UP000196877"/>
    </source>
</evidence>
<accession>A0ABM6LEP1</accession>
<name>A0ABM6LEP1_9BACI</name>
<reference evidence="2 3" key="1">
    <citation type="submission" date="2017-06" db="EMBL/GenBank/DDBJ databases">
        <title>Genome sequence of Bacillus sonorensis strain SRCM101395.</title>
        <authorList>
            <person name="Cho S.H."/>
        </authorList>
    </citation>
    <scope>NUCLEOTIDE SEQUENCE [LARGE SCALE GENOMIC DNA]</scope>
    <source>
        <strain evidence="2 3">SRCM101395</strain>
    </source>
</reference>
<dbReference type="Pfam" id="PF10263">
    <property type="entry name" value="SprT-like"/>
    <property type="match status" value="1"/>
</dbReference>
<dbReference type="Proteomes" id="UP000196877">
    <property type="component" value="Chromosome"/>
</dbReference>
<dbReference type="InterPro" id="IPR006640">
    <property type="entry name" value="SprT-like_domain"/>
</dbReference>